<organism evidence="2 3">
    <name type="scientific">Rhizoctonia solani</name>
    <dbReference type="NCBI Taxonomy" id="456999"/>
    <lineage>
        <taxon>Eukaryota</taxon>
        <taxon>Fungi</taxon>
        <taxon>Dikarya</taxon>
        <taxon>Basidiomycota</taxon>
        <taxon>Agaricomycotina</taxon>
        <taxon>Agaricomycetes</taxon>
        <taxon>Cantharellales</taxon>
        <taxon>Ceratobasidiaceae</taxon>
        <taxon>Rhizoctonia</taxon>
    </lineage>
</organism>
<gene>
    <name evidence="2" type="ORF">RDB_LOCUS178620</name>
</gene>
<accession>A0A8H3HZY9</accession>
<dbReference type="Proteomes" id="UP000663827">
    <property type="component" value="Unassembled WGS sequence"/>
</dbReference>
<reference evidence="2" key="1">
    <citation type="submission" date="2021-01" db="EMBL/GenBank/DDBJ databases">
        <authorList>
            <person name="Kaushik A."/>
        </authorList>
    </citation>
    <scope>NUCLEOTIDE SEQUENCE</scope>
    <source>
        <strain evidence="2">AG5</strain>
    </source>
</reference>
<protein>
    <submittedName>
        <fullName evidence="2">Uncharacterized protein</fullName>
    </submittedName>
</protein>
<dbReference type="AlphaFoldDB" id="A0A8H3HZY9"/>
<name>A0A8H3HZY9_9AGAM</name>
<feature type="region of interest" description="Disordered" evidence="1">
    <location>
        <begin position="120"/>
        <end position="172"/>
    </location>
</feature>
<evidence type="ECO:0000256" key="1">
    <source>
        <dbReference type="SAM" id="MobiDB-lite"/>
    </source>
</evidence>
<comment type="caution">
    <text evidence="2">The sequence shown here is derived from an EMBL/GenBank/DDBJ whole genome shotgun (WGS) entry which is preliminary data.</text>
</comment>
<evidence type="ECO:0000313" key="2">
    <source>
        <dbReference type="EMBL" id="CAE7227574.1"/>
    </source>
</evidence>
<evidence type="ECO:0000313" key="3">
    <source>
        <dbReference type="Proteomes" id="UP000663827"/>
    </source>
</evidence>
<proteinExistence type="predicted"/>
<sequence length="172" mass="19042">MFWEQVSGTYPQFFRNPTERQRFLDRLTNNNITPSSATQELLREAGHGDADYFCSVCIESTVRNGFAESWRRKKENGEVPLPGTHTFSSLQLGLTQRLAQAANLPDCWYGRECRTQGHNAGHAARLNHDCDPRPAGQAQQAPPAPDPAPAPEVQAPDQLPPVPAQPQDQDPA</sequence>
<dbReference type="EMBL" id="CAJNJQ010006364">
    <property type="protein sequence ID" value="CAE7227574.1"/>
    <property type="molecule type" value="Genomic_DNA"/>
</dbReference>